<protein>
    <submittedName>
        <fullName evidence="2">Uncharacterized protein</fullName>
    </submittedName>
</protein>
<proteinExistence type="predicted"/>
<organism evidence="2">
    <name type="scientific">Anguilla anguilla</name>
    <name type="common">European freshwater eel</name>
    <name type="synonym">Muraena anguilla</name>
    <dbReference type="NCBI Taxonomy" id="7936"/>
    <lineage>
        <taxon>Eukaryota</taxon>
        <taxon>Metazoa</taxon>
        <taxon>Chordata</taxon>
        <taxon>Craniata</taxon>
        <taxon>Vertebrata</taxon>
        <taxon>Euteleostomi</taxon>
        <taxon>Actinopterygii</taxon>
        <taxon>Neopterygii</taxon>
        <taxon>Teleostei</taxon>
        <taxon>Anguilliformes</taxon>
        <taxon>Anguillidae</taxon>
        <taxon>Anguilla</taxon>
    </lineage>
</organism>
<dbReference type="EMBL" id="GBXM01038705">
    <property type="protein sequence ID" value="JAH69872.1"/>
    <property type="molecule type" value="Transcribed_RNA"/>
</dbReference>
<feature type="region of interest" description="Disordered" evidence="1">
    <location>
        <begin position="1"/>
        <end position="20"/>
    </location>
</feature>
<name>A0A0E9UVN3_ANGAN</name>
<reference evidence="2" key="1">
    <citation type="submission" date="2014-11" db="EMBL/GenBank/DDBJ databases">
        <authorList>
            <person name="Amaro Gonzalez C."/>
        </authorList>
    </citation>
    <scope>NUCLEOTIDE SEQUENCE</scope>
</reference>
<evidence type="ECO:0000256" key="1">
    <source>
        <dbReference type="SAM" id="MobiDB-lite"/>
    </source>
</evidence>
<dbReference type="AlphaFoldDB" id="A0A0E9UVN3"/>
<evidence type="ECO:0000313" key="2">
    <source>
        <dbReference type="EMBL" id="JAH69872.1"/>
    </source>
</evidence>
<reference evidence="2" key="2">
    <citation type="journal article" date="2015" name="Fish Shellfish Immunol.">
        <title>Early steps in the European eel (Anguilla anguilla)-Vibrio vulnificus interaction in the gills: Role of the RtxA13 toxin.</title>
        <authorList>
            <person name="Callol A."/>
            <person name="Pajuelo D."/>
            <person name="Ebbesson L."/>
            <person name="Teles M."/>
            <person name="MacKenzie S."/>
            <person name="Amaro C."/>
        </authorList>
    </citation>
    <scope>NUCLEOTIDE SEQUENCE</scope>
</reference>
<accession>A0A0E9UVN3</accession>
<sequence>MYHTKHSYKKQDRYNSSFKPNDVQRVLSNMVLL</sequence>